<feature type="domain" description="Glycosyltransferase 2-like" evidence="2">
    <location>
        <begin position="5"/>
        <end position="113"/>
    </location>
</feature>
<keyword evidence="3" id="KW-0808">Transferase</keyword>
<name>A0A1G9U6T6_9FLAO</name>
<evidence type="ECO:0000313" key="4">
    <source>
        <dbReference type="Proteomes" id="UP000199440"/>
    </source>
</evidence>
<organism evidence="3 4">
    <name type="scientific">Kriegella aquimaris</name>
    <dbReference type="NCBI Taxonomy" id="192904"/>
    <lineage>
        <taxon>Bacteria</taxon>
        <taxon>Pseudomonadati</taxon>
        <taxon>Bacteroidota</taxon>
        <taxon>Flavobacteriia</taxon>
        <taxon>Flavobacteriales</taxon>
        <taxon>Flavobacteriaceae</taxon>
        <taxon>Kriegella</taxon>
    </lineage>
</organism>
<proteinExistence type="inferred from homology"/>
<reference evidence="3 4" key="1">
    <citation type="submission" date="2016-10" db="EMBL/GenBank/DDBJ databases">
        <authorList>
            <person name="de Groot N.N."/>
        </authorList>
    </citation>
    <scope>NUCLEOTIDE SEQUENCE [LARGE SCALE GENOMIC DNA]</scope>
    <source>
        <strain evidence="3 4">DSM 19886</strain>
    </source>
</reference>
<dbReference type="InterPro" id="IPR029044">
    <property type="entry name" value="Nucleotide-diphossugar_trans"/>
</dbReference>
<dbReference type="PANTHER" id="PTHR43630:SF2">
    <property type="entry name" value="GLYCOSYLTRANSFERASE"/>
    <property type="match status" value="1"/>
</dbReference>
<dbReference type="GO" id="GO:0016740">
    <property type="term" value="F:transferase activity"/>
    <property type="evidence" value="ECO:0007669"/>
    <property type="project" value="UniProtKB-KW"/>
</dbReference>
<gene>
    <name evidence="3" type="ORF">SAMN04488514_110145</name>
</gene>
<dbReference type="Proteomes" id="UP000199440">
    <property type="component" value="Unassembled WGS sequence"/>
</dbReference>
<dbReference type="SUPFAM" id="SSF53448">
    <property type="entry name" value="Nucleotide-diphospho-sugar transferases"/>
    <property type="match status" value="1"/>
</dbReference>
<dbReference type="PANTHER" id="PTHR43630">
    <property type="entry name" value="POLY-BETA-1,6-N-ACETYL-D-GLUCOSAMINE SYNTHASE"/>
    <property type="match status" value="1"/>
</dbReference>
<evidence type="ECO:0000259" key="2">
    <source>
        <dbReference type="Pfam" id="PF00535"/>
    </source>
</evidence>
<comment type="similarity">
    <text evidence="1">Belongs to the glycosyltransferase 2 family. WaaE/KdtX subfamily.</text>
</comment>
<dbReference type="EMBL" id="FNGV01000010">
    <property type="protein sequence ID" value="SDM55686.1"/>
    <property type="molecule type" value="Genomic_DNA"/>
</dbReference>
<dbReference type="Gene3D" id="3.90.550.10">
    <property type="entry name" value="Spore Coat Polysaccharide Biosynthesis Protein SpsA, Chain A"/>
    <property type="match status" value="1"/>
</dbReference>
<dbReference type="CDD" id="cd02511">
    <property type="entry name" value="Beta4Glucosyltransferase"/>
    <property type="match status" value="1"/>
</dbReference>
<dbReference type="Pfam" id="PF00535">
    <property type="entry name" value="Glycos_transf_2"/>
    <property type="match status" value="1"/>
</dbReference>
<protein>
    <submittedName>
        <fullName evidence="3">Glycosyltransferase involved in cell wall bisynthesis</fullName>
    </submittedName>
</protein>
<keyword evidence="4" id="KW-1185">Reference proteome</keyword>
<dbReference type="RefSeq" id="WP_176801434.1">
    <property type="nucleotide sequence ID" value="NZ_FNGV01000010.1"/>
</dbReference>
<evidence type="ECO:0000313" key="3">
    <source>
        <dbReference type="EMBL" id="SDM55686.1"/>
    </source>
</evidence>
<dbReference type="AlphaFoldDB" id="A0A1G9U6T6"/>
<sequence length="301" mass="36116">MNSISTIILTYNEEKHIERCIKNAQQFSETVFLVDSFSTDQTVTIAESLGAKVYQNKWENNHAKQFNWGLKNLPITTEWIFRLDADEYLTTGLIDEINQKIPDLSADFSGVVFERKMYFMDKLMTKGMVQMNMLRLFRNRHGVCEDRWMDEHIVLTQGKSIQFDGYFVDYNLNPLGWWIQKHNNYAIREAIELLNLEFTLIEPKTEEAKQYEMSADAQSKREKKKKYAHMPLFWRSFIYFMYRYFFKFGFMQGKEGFLWHFMQGWWYRTLVDAKIYEIKKACGDDTEKVKQFISENYQIKL</sequence>
<dbReference type="InterPro" id="IPR001173">
    <property type="entry name" value="Glyco_trans_2-like"/>
</dbReference>
<dbReference type="STRING" id="192904.SAMN04488514_110145"/>
<accession>A0A1G9U6T6</accession>
<evidence type="ECO:0000256" key="1">
    <source>
        <dbReference type="ARBA" id="ARBA00038494"/>
    </source>
</evidence>